<dbReference type="RefSeq" id="WP_090314907.1">
    <property type="nucleotide sequence ID" value="NZ_FNOE01000001.1"/>
</dbReference>
<proteinExistence type="inferred from homology"/>
<accession>A0A1H8JHY8</accession>
<dbReference type="NCBIfam" id="NF002541">
    <property type="entry name" value="PRK02101.1-1"/>
    <property type="match status" value="1"/>
</dbReference>
<dbReference type="AlphaFoldDB" id="A0A1H8JHY8"/>
<dbReference type="PANTHER" id="PTHR30283">
    <property type="entry name" value="PEROXIDE STRESS RESPONSE PROTEIN YAAA"/>
    <property type="match status" value="1"/>
</dbReference>
<evidence type="ECO:0000313" key="2">
    <source>
        <dbReference type="EMBL" id="SEN79818.1"/>
    </source>
</evidence>
<name>A0A1H8JHY8_9PROT</name>
<comment type="similarity">
    <text evidence="1">Belongs to the UPF0246 family.</text>
</comment>
<dbReference type="HAMAP" id="MF_00652">
    <property type="entry name" value="UPF0246"/>
    <property type="match status" value="1"/>
</dbReference>
<dbReference type="InterPro" id="IPR005583">
    <property type="entry name" value="YaaA"/>
</dbReference>
<dbReference type="OrthoDB" id="9777133at2"/>
<evidence type="ECO:0000313" key="3">
    <source>
        <dbReference type="Proteomes" id="UP000198814"/>
    </source>
</evidence>
<evidence type="ECO:0000256" key="1">
    <source>
        <dbReference type="HAMAP-Rule" id="MF_00652"/>
    </source>
</evidence>
<dbReference type="STRING" id="42354.SAMN05216333_101199"/>
<organism evidence="2 3">
    <name type="scientific">Nitrosomonas oligotropha</name>
    <dbReference type="NCBI Taxonomy" id="42354"/>
    <lineage>
        <taxon>Bacteria</taxon>
        <taxon>Pseudomonadati</taxon>
        <taxon>Pseudomonadota</taxon>
        <taxon>Betaproteobacteria</taxon>
        <taxon>Nitrosomonadales</taxon>
        <taxon>Nitrosomonadaceae</taxon>
        <taxon>Nitrosomonas</taxon>
    </lineage>
</organism>
<dbReference type="Proteomes" id="UP000198814">
    <property type="component" value="Unassembled WGS sequence"/>
</dbReference>
<dbReference type="EMBL" id="FODO01000001">
    <property type="protein sequence ID" value="SEN79818.1"/>
    <property type="molecule type" value="Genomic_DNA"/>
</dbReference>
<reference evidence="3" key="1">
    <citation type="submission" date="2016-10" db="EMBL/GenBank/DDBJ databases">
        <authorList>
            <person name="Varghese N."/>
            <person name="Submissions S."/>
        </authorList>
    </citation>
    <scope>NUCLEOTIDE SEQUENCE [LARGE SCALE GENOMIC DNA]</scope>
    <source>
        <strain evidence="3">Nm76</strain>
    </source>
</reference>
<protein>
    <recommendedName>
        <fullName evidence="1">UPF0246 protein SAMN05216333_101199</fullName>
    </recommendedName>
</protein>
<dbReference type="NCBIfam" id="NF002542">
    <property type="entry name" value="PRK02101.1-3"/>
    <property type="match status" value="1"/>
</dbReference>
<keyword evidence="3" id="KW-1185">Reference proteome</keyword>
<dbReference type="PANTHER" id="PTHR30283:SF4">
    <property type="entry name" value="PEROXIDE STRESS RESISTANCE PROTEIN YAAA"/>
    <property type="match status" value="1"/>
</dbReference>
<sequence>MIIVISPAKTLDFETPPLTQAHTQPDFLDDSAMLINELRKLEPSQIGAMMSISSKLATLNSNRYFAWNRPFTLRNAKQAILAFKGDVYTGLDADTMTGNELAFAQDHLRILSGLYGVLRPLDLMQPYRLEMGTQFKNPRGNNLYEFWDDKITQALNQDLAKQKDDILINLASNEYFQSVQPGKLNARIITPVFKDQKNGVYKIISFFAKKARGMMSRYIIQNKLTNPEAIKHFDVAGYRFSQEDSRKDEWIFTRAESQTA</sequence>
<gene>
    <name evidence="2" type="ORF">SAMN05216333_101199</name>
</gene>
<dbReference type="GO" id="GO:0005829">
    <property type="term" value="C:cytosol"/>
    <property type="evidence" value="ECO:0007669"/>
    <property type="project" value="TreeGrafter"/>
</dbReference>
<dbReference type="Pfam" id="PF03883">
    <property type="entry name" value="H2O2_YaaD"/>
    <property type="match status" value="1"/>
</dbReference>
<dbReference type="GO" id="GO:0033194">
    <property type="term" value="P:response to hydroperoxide"/>
    <property type="evidence" value="ECO:0007669"/>
    <property type="project" value="TreeGrafter"/>
</dbReference>